<name>A0A6J5FX59_9BURK</name>
<organism evidence="1 2">
    <name type="scientific">Paraburkholderia fynbosensis</name>
    <dbReference type="NCBI Taxonomy" id="1200993"/>
    <lineage>
        <taxon>Bacteria</taxon>
        <taxon>Pseudomonadati</taxon>
        <taxon>Pseudomonadota</taxon>
        <taxon>Betaproteobacteria</taxon>
        <taxon>Burkholderiales</taxon>
        <taxon>Burkholderiaceae</taxon>
        <taxon>Paraburkholderia</taxon>
    </lineage>
</organism>
<dbReference type="EMBL" id="CADIKI010000006">
    <property type="protein sequence ID" value="CAB3788555.1"/>
    <property type="molecule type" value="Genomic_DNA"/>
</dbReference>
<accession>A0A6J5FX59</accession>
<dbReference type="AlphaFoldDB" id="A0A6J5FX59"/>
<evidence type="ECO:0000313" key="2">
    <source>
        <dbReference type="Proteomes" id="UP000494252"/>
    </source>
</evidence>
<protein>
    <submittedName>
        <fullName evidence="1">Uncharacterized protein</fullName>
    </submittedName>
</protein>
<sequence>MQARSDFRRTNAIFVLGSDVRFEFLYYSLSEACGGISLKAVRLKLVFAF</sequence>
<dbReference type="Proteomes" id="UP000494252">
    <property type="component" value="Unassembled WGS sequence"/>
</dbReference>
<reference evidence="1 2" key="1">
    <citation type="submission" date="2020-04" db="EMBL/GenBank/DDBJ databases">
        <authorList>
            <person name="De Canck E."/>
        </authorList>
    </citation>
    <scope>NUCLEOTIDE SEQUENCE [LARGE SCALE GENOMIC DNA]</scope>
    <source>
        <strain evidence="1 2">LMG 27177</strain>
    </source>
</reference>
<proteinExistence type="predicted"/>
<gene>
    <name evidence="1" type="ORF">LMG27177_02438</name>
</gene>
<evidence type="ECO:0000313" key="1">
    <source>
        <dbReference type="EMBL" id="CAB3788555.1"/>
    </source>
</evidence>
<keyword evidence="2" id="KW-1185">Reference proteome</keyword>